<gene>
    <name evidence="1" type="ORF">MRB53_008164</name>
</gene>
<accession>A0ACC2MLX7</accession>
<organism evidence="1 2">
    <name type="scientific">Persea americana</name>
    <name type="common">Avocado</name>
    <dbReference type="NCBI Taxonomy" id="3435"/>
    <lineage>
        <taxon>Eukaryota</taxon>
        <taxon>Viridiplantae</taxon>
        <taxon>Streptophyta</taxon>
        <taxon>Embryophyta</taxon>
        <taxon>Tracheophyta</taxon>
        <taxon>Spermatophyta</taxon>
        <taxon>Magnoliopsida</taxon>
        <taxon>Magnoliidae</taxon>
        <taxon>Laurales</taxon>
        <taxon>Lauraceae</taxon>
        <taxon>Persea</taxon>
    </lineage>
</organism>
<sequence length="145" mass="16320">MDKPSGHHIRKPKQVKSKKKPIKVVYISNPMKVKTSVSQFRALVQGLTGRDSDLADIKKNLAIDGMDELQRVADHEAEATDYVPSPARPVTAVDHERESSASTGSEFELYDDLFTTEMLEHITELSPSRLLLEPQEDIFRGFEIV</sequence>
<evidence type="ECO:0000313" key="1">
    <source>
        <dbReference type="EMBL" id="KAJ8646416.1"/>
    </source>
</evidence>
<proteinExistence type="predicted"/>
<name>A0ACC2MLX7_PERAE</name>
<evidence type="ECO:0000313" key="2">
    <source>
        <dbReference type="Proteomes" id="UP001234297"/>
    </source>
</evidence>
<reference evidence="1 2" key="1">
    <citation type="journal article" date="2022" name="Hortic Res">
        <title>A haplotype resolved chromosomal level avocado genome allows analysis of novel avocado genes.</title>
        <authorList>
            <person name="Nath O."/>
            <person name="Fletcher S.J."/>
            <person name="Hayward A."/>
            <person name="Shaw L.M."/>
            <person name="Masouleh A.K."/>
            <person name="Furtado A."/>
            <person name="Henry R.J."/>
            <person name="Mitter N."/>
        </authorList>
    </citation>
    <scope>NUCLEOTIDE SEQUENCE [LARGE SCALE GENOMIC DNA]</scope>
    <source>
        <strain evidence="2">cv. Hass</strain>
    </source>
</reference>
<comment type="caution">
    <text evidence="1">The sequence shown here is derived from an EMBL/GenBank/DDBJ whole genome shotgun (WGS) entry which is preliminary data.</text>
</comment>
<protein>
    <submittedName>
        <fullName evidence="1">Uncharacterized protein</fullName>
    </submittedName>
</protein>
<dbReference type="EMBL" id="CM056810">
    <property type="protein sequence ID" value="KAJ8646416.1"/>
    <property type="molecule type" value="Genomic_DNA"/>
</dbReference>
<keyword evidence="2" id="KW-1185">Reference proteome</keyword>
<dbReference type="Proteomes" id="UP001234297">
    <property type="component" value="Chromosome 2"/>
</dbReference>